<protein>
    <recommendedName>
        <fullName evidence="2">DUF7730 domain-containing protein</fullName>
    </recommendedName>
</protein>
<dbReference type="InterPro" id="IPR056632">
    <property type="entry name" value="DUF7730"/>
</dbReference>
<reference evidence="3" key="1">
    <citation type="journal article" date="2020" name="Stud. Mycol.">
        <title>101 Dothideomycetes genomes: a test case for predicting lifestyles and emergence of pathogens.</title>
        <authorList>
            <person name="Haridas S."/>
            <person name="Albert R."/>
            <person name="Binder M."/>
            <person name="Bloem J."/>
            <person name="Labutti K."/>
            <person name="Salamov A."/>
            <person name="Andreopoulos B."/>
            <person name="Baker S."/>
            <person name="Barry K."/>
            <person name="Bills G."/>
            <person name="Bluhm B."/>
            <person name="Cannon C."/>
            <person name="Castanera R."/>
            <person name="Culley D."/>
            <person name="Daum C."/>
            <person name="Ezra D."/>
            <person name="Gonzalez J."/>
            <person name="Henrissat B."/>
            <person name="Kuo A."/>
            <person name="Liang C."/>
            <person name="Lipzen A."/>
            <person name="Lutzoni F."/>
            <person name="Magnuson J."/>
            <person name="Mondo S."/>
            <person name="Nolan M."/>
            <person name="Ohm R."/>
            <person name="Pangilinan J."/>
            <person name="Park H.-J."/>
            <person name="Ramirez L."/>
            <person name="Alfaro M."/>
            <person name="Sun H."/>
            <person name="Tritt A."/>
            <person name="Yoshinaga Y."/>
            <person name="Zwiers L.-H."/>
            <person name="Turgeon B."/>
            <person name="Goodwin S."/>
            <person name="Spatafora J."/>
            <person name="Crous P."/>
            <person name="Grigoriev I."/>
        </authorList>
    </citation>
    <scope>NUCLEOTIDE SEQUENCE</scope>
    <source>
        <strain evidence="3">CBS 122681</strain>
    </source>
</reference>
<evidence type="ECO:0000313" key="4">
    <source>
        <dbReference type="Proteomes" id="UP000799324"/>
    </source>
</evidence>
<dbReference type="Pfam" id="PF24864">
    <property type="entry name" value="DUF7730"/>
    <property type="match status" value="1"/>
</dbReference>
<evidence type="ECO:0000259" key="2">
    <source>
        <dbReference type="Pfam" id="PF24864"/>
    </source>
</evidence>
<dbReference type="EMBL" id="MU004318">
    <property type="protein sequence ID" value="KAF2658087.1"/>
    <property type="molecule type" value="Genomic_DNA"/>
</dbReference>
<organism evidence="3 4">
    <name type="scientific">Lophiostoma macrostomum CBS 122681</name>
    <dbReference type="NCBI Taxonomy" id="1314788"/>
    <lineage>
        <taxon>Eukaryota</taxon>
        <taxon>Fungi</taxon>
        <taxon>Dikarya</taxon>
        <taxon>Ascomycota</taxon>
        <taxon>Pezizomycotina</taxon>
        <taxon>Dothideomycetes</taxon>
        <taxon>Pleosporomycetidae</taxon>
        <taxon>Pleosporales</taxon>
        <taxon>Lophiostomataceae</taxon>
        <taxon>Lophiostoma</taxon>
    </lineage>
</organism>
<proteinExistence type="predicted"/>
<dbReference type="OrthoDB" id="2951834at2759"/>
<evidence type="ECO:0000256" key="1">
    <source>
        <dbReference type="SAM" id="MobiDB-lite"/>
    </source>
</evidence>
<evidence type="ECO:0000313" key="3">
    <source>
        <dbReference type="EMBL" id="KAF2658087.1"/>
    </source>
</evidence>
<name>A0A6A6TFP7_9PLEO</name>
<sequence length="301" mass="35108">MALLKKFRRPLLRRNDVEDTRRSKRSSNPTSTDRCSQQQSLFFSTLPPELRLKIYSYILPAYRDYQVVHVNQRVHRIPWYSGSQRFVYCHTVSWHGYGGTCTWPRCSASFRDRSPVIPNAMLSCRRMYDEMSRHFQSTKTPYIDSPLDLIQLFNGTQLQQFNYIASIRFVFCANYASPSSTFNAGNFQRAVEILQRMPNLQSLHILLSRTCWRHYFRQKMLKEEGAAKTDYEDMRELLQRPIDSSIEAVIPFLGWLNTVKCQGDILVQMFGRSISDMVQASDGKMNTVTQMRLSDGKFVAC</sequence>
<accession>A0A6A6TFP7</accession>
<feature type="region of interest" description="Disordered" evidence="1">
    <location>
        <begin position="15"/>
        <end position="36"/>
    </location>
</feature>
<dbReference type="PANTHER" id="PTHR38790">
    <property type="entry name" value="2EXR DOMAIN-CONTAINING PROTEIN-RELATED"/>
    <property type="match status" value="1"/>
</dbReference>
<gene>
    <name evidence="3" type="ORF">K491DRAFT_676699</name>
</gene>
<feature type="compositionally biased region" description="Polar residues" evidence="1">
    <location>
        <begin position="26"/>
        <end position="36"/>
    </location>
</feature>
<dbReference type="AlphaFoldDB" id="A0A6A6TFP7"/>
<feature type="domain" description="DUF7730" evidence="2">
    <location>
        <begin position="36"/>
        <end position="220"/>
    </location>
</feature>
<keyword evidence="4" id="KW-1185">Reference proteome</keyword>
<dbReference type="Proteomes" id="UP000799324">
    <property type="component" value="Unassembled WGS sequence"/>
</dbReference>